<feature type="domain" description="DUF7479" evidence="1">
    <location>
        <begin position="13"/>
        <end position="70"/>
    </location>
</feature>
<evidence type="ECO:0000313" key="2">
    <source>
        <dbReference type="EMBL" id="SHK38316.1"/>
    </source>
</evidence>
<accession>A0A1M6S0Q3</accession>
<dbReference type="InterPro" id="IPR055902">
    <property type="entry name" value="DUF7479"/>
</dbReference>
<proteinExistence type="predicted"/>
<sequence length="70" mass="7689">MSQGKGQGAEKVIECMKCGIVMELGNVEVTYLNSKFPIQLPKCPQCGLVYIPEELATGKMLEVEKALEDK</sequence>
<protein>
    <recommendedName>
        <fullName evidence="1">DUF7479 domain-containing protein</fullName>
    </recommendedName>
</protein>
<evidence type="ECO:0000313" key="3">
    <source>
        <dbReference type="Proteomes" id="UP000183997"/>
    </source>
</evidence>
<dbReference type="OrthoDB" id="1753012at2"/>
<name>A0A1M6S0Q3_9FIRM</name>
<dbReference type="AlphaFoldDB" id="A0A1M6S0Q3"/>
<reference evidence="3" key="1">
    <citation type="submission" date="2016-11" db="EMBL/GenBank/DDBJ databases">
        <authorList>
            <person name="Varghese N."/>
            <person name="Submissions S."/>
        </authorList>
    </citation>
    <scope>NUCLEOTIDE SEQUENCE [LARGE SCALE GENOMIC DNA]</scope>
    <source>
        <strain evidence="3">DSM 10349</strain>
    </source>
</reference>
<dbReference type="InterPro" id="IPR054656">
    <property type="entry name" value="DVU_1557-like"/>
</dbReference>
<dbReference type="Pfam" id="PF24292">
    <property type="entry name" value="DUF7479"/>
    <property type="match status" value="1"/>
</dbReference>
<dbReference type="Proteomes" id="UP000183997">
    <property type="component" value="Unassembled WGS sequence"/>
</dbReference>
<gene>
    <name evidence="2" type="ORF">SAMN02745123_01664</name>
</gene>
<organism evidence="2 3">
    <name type="scientific">Desulforamulus aeronauticus DSM 10349</name>
    <dbReference type="NCBI Taxonomy" id="1121421"/>
    <lineage>
        <taxon>Bacteria</taxon>
        <taxon>Bacillati</taxon>
        <taxon>Bacillota</taxon>
        <taxon>Clostridia</taxon>
        <taxon>Eubacteriales</taxon>
        <taxon>Peptococcaceae</taxon>
        <taxon>Desulforamulus</taxon>
    </lineage>
</organism>
<keyword evidence="3" id="KW-1185">Reference proteome</keyword>
<dbReference type="EMBL" id="FRAR01000012">
    <property type="protein sequence ID" value="SHK38316.1"/>
    <property type="molecule type" value="Genomic_DNA"/>
</dbReference>
<dbReference type="STRING" id="1121421.SAMN02745123_01664"/>
<dbReference type="NCBIfam" id="NF045645">
    <property type="entry name" value="DVU_1557_fam"/>
    <property type="match status" value="1"/>
</dbReference>
<dbReference type="RefSeq" id="WP_072912974.1">
    <property type="nucleotide sequence ID" value="NZ_FRAR01000012.1"/>
</dbReference>
<evidence type="ECO:0000259" key="1">
    <source>
        <dbReference type="Pfam" id="PF24292"/>
    </source>
</evidence>